<keyword evidence="2" id="KW-1185">Reference proteome</keyword>
<dbReference type="AlphaFoldDB" id="A0A1J8PVV2"/>
<gene>
    <name evidence="1" type="ORF">AZE42_11996</name>
</gene>
<sequence>MPSFYKLGILPFELNQSLKREPVEYHHDLQSYFGWPSSLLATVLAGPFNMHQDWNKEMEISHSG</sequence>
<reference evidence="1 2" key="1">
    <citation type="submission" date="2016-03" db="EMBL/GenBank/DDBJ databases">
        <title>Comparative genomics of the ectomycorrhizal sister species Rhizopogon vinicolor and Rhizopogon vesiculosus (Basidiomycota: Boletales) reveals a divergence of the mating type B locus.</title>
        <authorList>
            <person name="Mujic A.B."/>
            <person name="Kuo A."/>
            <person name="Tritt A."/>
            <person name="Lipzen A."/>
            <person name="Chen C."/>
            <person name="Johnson J."/>
            <person name="Sharma A."/>
            <person name="Barry K."/>
            <person name="Grigoriev I.V."/>
            <person name="Spatafora J.W."/>
        </authorList>
    </citation>
    <scope>NUCLEOTIDE SEQUENCE [LARGE SCALE GENOMIC DNA]</scope>
    <source>
        <strain evidence="1 2">AM-OR11-056</strain>
    </source>
</reference>
<evidence type="ECO:0000313" key="2">
    <source>
        <dbReference type="Proteomes" id="UP000183567"/>
    </source>
</evidence>
<protein>
    <submittedName>
        <fullName evidence="1">Uncharacterized protein</fullName>
    </submittedName>
</protein>
<dbReference type="Proteomes" id="UP000183567">
    <property type="component" value="Unassembled WGS sequence"/>
</dbReference>
<proteinExistence type="predicted"/>
<accession>A0A1J8PVV2</accession>
<dbReference type="OrthoDB" id="2692985at2759"/>
<name>A0A1J8PVV2_9AGAM</name>
<dbReference type="EMBL" id="LVVM01004578">
    <property type="protein sequence ID" value="OJA12599.1"/>
    <property type="molecule type" value="Genomic_DNA"/>
</dbReference>
<evidence type="ECO:0000313" key="1">
    <source>
        <dbReference type="EMBL" id="OJA12599.1"/>
    </source>
</evidence>
<comment type="caution">
    <text evidence="1">The sequence shown here is derived from an EMBL/GenBank/DDBJ whole genome shotgun (WGS) entry which is preliminary data.</text>
</comment>
<organism evidence="1 2">
    <name type="scientific">Rhizopogon vesiculosus</name>
    <dbReference type="NCBI Taxonomy" id="180088"/>
    <lineage>
        <taxon>Eukaryota</taxon>
        <taxon>Fungi</taxon>
        <taxon>Dikarya</taxon>
        <taxon>Basidiomycota</taxon>
        <taxon>Agaricomycotina</taxon>
        <taxon>Agaricomycetes</taxon>
        <taxon>Agaricomycetidae</taxon>
        <taxon>Boletales</taxon>
        <taxon>Suillineae</taxon>
        <taxon>Rhizopogonaceae</taxon>
        <taxon>Rhizopogon</taxon>
    </lineage>
</organism>